<proteinExistence type="predicted"/>
<evidence type="ECO:0000313" key="1">
    <source>
        <dbReference type="EMBL" id="KKQ74663.1"/>
    </source>
</evidence>
<dbReference type="Proteomes" id="UP000034498">
    <property type="component" value="Unassembled WGS sequence"/>
</dbReference>
<accession>A0A0G0K4N5</accession>
<comment type="caution">
    <text evidence="1">The sequence shown here is derived from an EMBL/GenBank/DDBJ whole genome shotgun (WGS) entry which is preliminary data.</text>
</comment>
<gene>
    <name evidence="1" type="ORF">US94_C0001G0064</name>
</gene>
<protein>
    <submittedName>
        <fullName evidence="1">Uncharacterized protein</fullName>
    </submittedName>
</protein>
<dbReference type="AlphaFoldDB" id="A0A0G0K4N5"/>
<name>A0A0G0K4N5_9BACT</name>
<sequence length="91" mass="10943">MTKEKIIQVIEVYRQFFVTKGIQKINYPHDFLLESSDLGLEHCHGMLDEMVEFVREGRIEKAFRWLGFIQGVFWANRVYTLDNLKDHNRPR</sequence>
<dbReference type="EMBL" id="LBUX01000001">
    <property type="protein sequence ID" value="KKQ74663.1"/>
    <property type="molecule type" value="Genomic_DNA"/>
</dbReference>
<evidence type="ECO:0000313" key="2">
    <source>
        <dbReference type="Proteomes" id="UP000034498"/>
    </source>
</evidence>
<reference evidence="1 2" key="1">
    <citation type="journal article" date="2015" name="Nature">
        <title>rRNA introns, odd ribosomes, and small enigmatic genomes across a large radiation of phyla.</title>
        <authorList>
            <person name="Brown C.T."/>
            <person name="Hug L.A."/>
            <person name="Thomas B.C."/>
            <person name="Sharon I."/>
            <person name="Castelle C.J."/>
            <person name="Singh A."/>
            <person name="Wilkins M.J."/>
            <person name="Williams K.H."/>
            <person name="Banfield J.F."/>
        </authorList>
    </citation>
    <scope>NUCLEOTIDE SEQUENCE [LARGE SCALE GENOMIC DNA]</scope>
</reference>
<organism evidence="1 2">
    <name type="scientific">Berkelbacteria bacterium GW2011_GWB1_38_5</name>
    <dbReference type="NCBI Taxonomy" id="1618336"/>
    <lineage>
        <taxon>Bacteria</taxon>
        <taxon>Candidatus Berkelbacteria</taxon>
    </lineage>
</organism>